<evidence type="ECO:0000256" key="1">
    <source>
        <dbReference type="SAM" id="MobiDB-lite"/>
    </source>
</evidence>
<sequence>MQSSKISSATAALLISIISASPIALTYDAIHPSGSVHIKPTGSIEHSFKIHPTGSFNPKEPIPTCTDEETPKYIIHPTGGKTEPHHYRPSGTGVKSHDGPKPTGHVSKSHESSHSKPSGHVSQRAIESDDVEGSTVSKFQMAKPTGNAFHERESGHAKPTGSGKKGNAHPSGTGVYKDEKPRQSGYAKPTESKDGKTRESGHAKASGKEGEFGYAKPTGTKGKEHTHVHESGYAKPTGHKESARAVESGHAKPTNVHESGHAKPTGTGAEHGHAKPTGVHSQIPEFIGTHRSKSFEFKTETETMKFGSKASTVFWGWA</sequence>
<dbReference type="OrthoDB" id="3552520at2759"/>
<keyword evidence="2" id="KW-0732">Signal</keyword>
<reference evidence="3" key="1">
    <citation type="submission" date="2022-11" db="EMBL/GenBank/DDBJ databases">
        <title>Genome Resource of Sclerotinia nivalis Strain SnTB1, a Plant Pathogen Isolated from American Ginseng.</title>
        <authorList>
            <person name="Fan S."/>
        </authorList>
    </citation>
    <scope>NUCLEOTIDE SEQUENCE</scope>
    <source>
        <strain evidence="3">SnTB1</strain>
    </source>
</reference>
<organism evidence="3 4">
    <name type="scientific">Sclerotinia nivalis</name>
    <dbReference type="NCBI Taxonomy" id="352851"/>
    <lineage>
        <taxon>Eukaryota</taxon>
        <taxon>Fungi</taxon>
        <taxon>Dikarya</taxon>
        <taxon>Ascomycota</taxon>
        <taxon>Pezizomycotina</taxon>
        <taxon>Leotiomycetes</taxon>
        <taxon>Helotiales</taxon>
        <taxon>Sclerotiniaceae</taxon>
        <taxon>Sclerotinia</taxon>
    </lineage>
</organism>
<keyword evidence="4" id="KW-1185">Reference proteome</keyword>
<accession>A0A9X0AM63</accession>
<evidence type="ECO:0000313" key="3">
    <source>
        <dbReference type="EMBL" id="KAJ8065354.1"/>
    </source>
</evidence>
<dbReference type="AlphaFoldDB" id="A0A9X0AM63"/>
<name>A0A9X0AM63_9HELO</name>
<evidence type="ECO:0000256" key="2">
    <source>
        <dbReference type="SAM" id="SignalP"/>
    </source>
</evidence>
<gene>
    <name evidence="3" type="ORF">OCU04_006042</name>
</gene>
<feature type="region of interest" description="Disordered" evidence="1">
    <location>
        <begin position="75"/>
        <end position="283"/>
    </location>
</feature>
<feature type="signal peptide" evidence="2">
    <location>
        <begin position="1"/>
        <end position="20"/>
    </location>
</feature>
<feature type="chain" id="PRO_5040794170" evidence="2">
    <location>
        <begin position="21"/>
        <end position="318"/>
    </location>
</feature>
<protein>
    <submittedName>
        <fullName evidence="3">Uncharacterized protein</fullName>
    </submittedName>
</protein>
<evidence type="ECO:0000313" key="4">
    <source>
        <dbReference type="Proteomes" id="UP001152300"/>
    </source>
</evidence>
<dbReference type="EMBL" id="JAPEIS010000006">
    <property type="protein sequence ID" value="KAJ8065354.1"/>
    <property type="molecule type" value="Genomic_DNA"/>
</dbReference>
<proteinExistence type="predicted"/>
<dbReference type="Proteomes" id="UP001152300">
    <property type="component" value="Unassembled WGS sequence"/>
</dbReference>
<feature type="compositionally biased region" description="Basic and acidic residues" evidence="1">
    <location>
        <begin position="190"/>
        <end position="211"/>
    </location>
</feature>
<feature type="compositionally biased region" description="Basic and acidic residues" evidence="1">
    <location>
        <begin position="221"/>
        <end position="250"/>
    </location>
</feature>
<comment type="caution">
    <text evidence="3">The sequence shown here is derived from an EMBL/GenBank/DDBJ whole genome shotgun (WGS) entry which is preliminary data.</text>
</comment>